<dbReference type="Proteomes" id="UP001497644">
    <property type="component" value="Unassembled WGS sequence"/>
</dbReference>
<name>A0AAV2MYX3_9HYME</name>
<evidence type="ECO:0000313" key="2">
    <source>
        <dbReference type="Proteomes" id="UP001497644"/>
    </source>
</evidence>
<dbReference type="AlphaFoldDB" id="A0AAV2MYX3"/>
<keyword evidence="2" id="KW-1185">Reference proteome</keyword>
<sequence length="129" mass="15123">MEVANERQKALERIRRLRQIEAGLDETPSEDALRQYRQRTAERSKDLLQFCKKYYDHLQAGRVITDDYQINDGDDKPLYSLSTLIWVKNLQSPNKNVRPVVARYHIKGSVVHRYYGDDSEMLLSIPVVD</sequence>
<comment type="caution">
    <text evidence="1">The sequence shown here is derived from an EMBL/GenBank/DDBJ whole genome shotgun (WGS) entry which is preliminary data.</text>
</comment>
<reference evidence="1" key="1">
    <citation type="submission" date="2024-04" db="EMBL/GenBank/DDBJ databases">
        <authorList>
            <consortium name="Molecular Ecology Group"/>
        </authorList>
    </citation>
    <scope>NUCLEOTIDE SEQUENCE</scope>
</reference>
<gene>
    <name evidence="1" type="ORF">LPLAT_LOCUS5522</name>
</gene>
<evidence type="ECO:0000313" key="1">
    <source>
        <dbReference type="EMBL" id="CAL1672116.1"/>
    </source>
</evidence>
<dbReference type="EMBL" id="CAXIPU020000446">
    <property type="protein sequence ID" value="CAL1672116.1"/>
    <property type="molecule type" value="Genomic_DNA"/>
</dbReference>
<protein>
    <submittedName>
        <fullName evidence="1">Uncharacterized protein</fullName>
    </submittedName>
</protein>
<accession>A0AAV2MYX3</accession>
<proteinExistence type="predicted"/>
<organism evidence="1 2">
    <name type="scientific">Lasius platythorax</name>
    <dbReference type="NCBI Taxonomy" id="488582"/>
    <lineage>
        <taxon>Eukaryota</taxon>
        <taxon>Metazoa</taxon>
        <taxon>Ecdysozoa</taxon>
        <taxon>Arthropoda</taxon>
        <taxon>Hexapoda</taxon>
        <taxon>Insecta</taxon>
        <taxon>Pterygota</taxon>
        <taxon>Neoptera</taxon>
        <taxon>Endopterygota</taxon>
        <taxon>Hymenoptera</taxon>
        <taxon>Apocrita</taxon>
        <taxon>Aculeata</taxon>
        <taxon>Formicoidea</taxon>
        <taxon>Formicidae</taxon>
        <taxon>Formicinae</taxon>
        <taxon>Lasius</taxon>
        <taxon>Lasius</taxon>
    </lineage>
</organism>